<organism evidence="3 4">
    <name type="scientific">Streptomyces hundungensis</name>
    <dbReference type="NCBI Taxonomy" id="1077946"/>
    <lineage>
        <taxon>Bacteria</taxon>
        <taxon>Bacillati</taxon>
        <taxon>Actinomycetota</taxon>
        <taxon>Actinomycetes</taxon>
        <taxon>Kitasatosporales</taxon>
        <taxon>Streptomycetaceae</taxon>
        <taxon>Streptomyces</taxon>
    </lineage>
</organism>
<gene>
    <name evidence="3" type="primary">ath</name>
    <name evidence="3" type="ORF">DWB77_07276</name>
</gene>
<feature type="signal peptide" evidence="1">
    <location>
        <begin position="1"/>
        <end position="28"/>
    </location>
</feature>
<protein>
    <submittedName>
        <fullName evidence="3">Actinohivin</fullName>
    </submittedName>
</protein>
<keyword evidence="1" id="KW-0732">Signal</keyword>
<dbReference type="Pfam" id="PF00652">
    <property type="entry name" value="Ricin_B_lectin"/>
    <property type="match status" value="1"/>
</dbReference>
<dbReference type="CDD" id="cd23415">
    <property type="entry name" value="beta-trefoil_Ricin_AH"/>
    <property type="match status" value="1"/>
</dbReference>
<dbReference type="RefSeq" id="WP_162952696.1">
    <property type="nucleotide sequence ID" value="NZ_CP032698.1"/>
</dbReference>
<evidence type="ECO:0000313" key="3">
    <source>
        <dbReference type="EMBL" id="AYG85060.1"/>
    </source>
</evidence>
<keyword evidence="4" id="KW-1185">Reference proteome</keyword>
<dbReference type="KEGG" id="shun:DWB77_07276"/>
<dbReference type="InterPro" id="IPR035992">
    <property type="entry name" value="Ricin_B-like_lectins"/>
</dbReference>
<sequence length="170" mass="18754">MLKRHLAKMGVVLAVPALVFAATAPAHASGSTVTWRNKATGGCLTSAPGDIVGTETGMLTCFDGANRYEVDWYDSQDNLENPNGAWTERVGRNGKCLTSYSQPGDDPNTPSPVYLETCSSPANYYEQWYEEWDGSSFHLRNRQTGRYLDTNSNGDVYALPANNGNYQRWN</sequence>
<feature type="chain" id="PRO_5017409867" evidence="1">
    <location>
        <begin position="29"/>
        <end position="170"/>
    </location>
</feature>
<accession>A0A387HSC6</accession>
<dbReference type="InterPro" id="IPR000772">
    <property type="entry name" value="Ricin_B_lectin"/>
</dbReference>
<dbReference type="EMBL" id="CP032698">
    <property type="protein sequence ID" value="AYG85060.1"/>
    <property type="molecule type" value="Genomic_DNA"/>
</dbReference>
<proteinExistence type="predicted"/>
<dbReference type="SUPFAM" id="SSF50370">
    <property type="entry name" value="Ricin B-like lectins"/>
    <property type="match status" value="1"/>
</dbReference>
<name>A0A387HSC6_9ACTN</name>
<dbReference type="AlphaFoldDB" id="A0A387HSC6"/>
<feature type="domain" description="Ricin B lectin" evidence="2">
    <location>
        <begin position="33"/>
        <end position="169"/>
    </location>
</feature>
<evidence type="ECO:0000256" key="1">
    <source>
        <dbReference type="SAM" id="SignalP"/>
    </source>
</evidence>
<reference evidence="3 4" key="1">
    <citation type="submission" date="2018-10" db="EMBL/GenBank/DDBJ databases">
        <title>Relationship between Morphology and Antimicrobial Activity in Streptomyces.</title>
        <authorList>
            <person name="Kang H.J."/>
            <person name="Kim S.B."/>
        </authorList>
    </citation>
    <scope>NUCLEOTIDE SEQUENCE [LARGE SCALE GENOMIC DNA]</scope>
    <source>
        <strain evidence="3 4">BH38</strain>
    </source>
</reference>
<evidence type="ECO:0000313" key="4">
    <source>
        <dbReference type="Proteomes" id="UP000271554"/>
    </source>
</evidence>
<dbReference type="Proteomes" id="UP000271554">
    <property type="component" value="Chromosome"/>
</dbReference>
<evidence type="ECO:0000259" key="2">
    <source>
        <dbReference type="Pfam" id="PF00652"/>
    </source>
</evidence>
<dbReference type="PROSITE" id="PS50231">
    <property type="entry name" value="RICIN_B_LECTIN"/>
    <property type="match status" value="1"/>
</dbReference>
<dbReference type="Gene3D" id="2.80.10.50">
    <property type="match status" value="1"/>
</dbReference>